<dbReference type="PANTHER" id="PTHR12526">
    <property type="entry name" value="GLYCOSYLTRANSFERASE"/>
    <property type="match status" value="1"/>
</dbReference>
<dbReference type="InterPro" id="IPR001296">
    <property type="entry name" value="Glyco_trans_1"/>
</dbReference>
<comment type="caution">
    <text evidence="2">The sequence shown here is derived from an EMBL/GenBank/DDBJ whole genome shotgun (WGS) entry which is preliminary data.</text>
</comment>
<dbReference type="SUPFAM" id="SSF53756">
    <property type="entry name" value="UDP-Glycosyltransferase/glycogen phosphorylase"/>
    <property type="match status" value="1"/>
</dbReference>
<protein>
    <submittedName>
        <fullName evidence="2">Glycosyltransferase involved in cell wall biosynthesis</fullName>
    </submittedName>
</protein>
<evidence type="ECO:0000313" key="3">
    <source>
        <dbReference type="Proteomes" id="UP001519288"/>
    </source>
</evidence>
<dbReference type="Proteomes" id="UP001519288">
    <property type="component" value="Unassembled WGS sequence"/>
</dbReference>
<proteinExistence type="predicted"/>
<dbReference type="EMBL" id="JAGGLD010000006">
    <property type="protein sequence ID" value="MBP2002149.1"/>
    <property type="molecule type" value="Genomic_DNA"/>
</dbReference>
<dbReference type="CDD" id="cd03801">
    <property type="entry name" value="GT4_PimA-like"/>
    <property type="match status" value="1"/>
</dbReference>
<evidence type="ECO:0000259" key="1">
    <source>
        <dbReference type="Pfam" id="PF00534"/>
    </source>
</evidence>
<reference evidence="2 3" key="1">
    <citation type="submission" date="2021-03" db="EMBL/GenBank/DDBJ databases">
        <title>Genomic Encyclopedia of Type Strains, Phase IV (KMG-IV): sequencing the most valuable type-strain genomes for metagenomic binning, comparative biology and taxonomic classification.</title>
        <authorList>
            <person name="Goeker M."/>
        </authorList>
    </citation>
    <scope>NUCLEOTIDE SEQUENCE [LARGE SCALE GENOMIC DNA]</scope>
    <source>
        <strain evidence="2 3">DSM 26806</strain>
    </source>
</reference>
<dbReference type="Pfam" id="PF00534">
    <property type="entry name" value="Glycos_transf_1"/>
    <property type="match status" value="1"/>
</dbReference>
<dbReference type="PANTHER" id="PTHR12526:SF630">
    <property type="entry name" value="GLYCOSYLTRANSFERASE"/>
    <property type="match status" value="1"/>
</dbReference>
<organism evidence="2 3">
    <name type="scientific">Paenibacillus shirakamiensis</name>
    <dbReference type="NCBI Taxonomy" id="1265935"/>
    <lineage>
        <taxon>Bacteria</taxon>
        <taxon>Bacillati</taxon>
        <taxon>Bacillota</taxon>
        <taxon>Bacilli</taxon>
        <taxon>Bacillales</taxon>
        <taxon>Paenibacillaceae</taxon>
        <taxon>Paenibacillus</taxon>
    </lineage>
</organism>
<keyword evidence="3" id="KW-1185">Reference proteome</keyword>
<sequence length="356" mass="40196">MRILFTFYIPSGGVETLNRIRCHTLRQYGVEGHLLYTAAGSGLQNITDIPTYVMHTDEEIAYLLSIQHFDAIIVTSDFPMTKRLRQLGYPGPILFEAQGFGTLEDAQVIILDAAKDLQAYTQGVVLPPTTHLLHLFSQICPWLQQFVIMNMLDTSMFYHRSVEVPNHPVVAWVGRIEANKNWNEFLLIGKRLQQLRPNVELRMYTDATLAQPKEHQRFQEQLDVLDLSNTITMISNVPHTHMPHQYSVIADSGGFLLSTSIIEGFGYAVGEAMACRCPVLSTDSDGVRAFITHDQTGKFYDIGNIEQAAHLGLELIDNIPLRNHICAQGEQRIQESFSPHQYAIQFIKMMHALSVG</sequence>
<gene>
    <name evidence="2" type="ORF">J2Z69_003206</name>
</gene>
<name>A0ABS4JKB4_9BACL</name>
<evidence type="ECO:0000313" key="2">
    <source>
        <dbReference type="EMBL" id="MBP2002149.1"/>
    </source>
</evidence>
<accession>A0ABS4JKB4</accession>
<feature type="domain" description="Glycosyl transferase family 1" evidence="1">
    <location>
        <begin position="165"/>
        <end position="331"/>
    </location>
</feature>
<dbReference type="Gene3D" id="3.40.50.2000">
    <property type="entry name" value="Glycogen Phosphorylase B"/>
    <property type="match status" value="1"/>
</dbReference>